<dbReference type="KEGG" id="mcad:Pan265_15290"/>
<name>A0A518BXH3_9BACT</name>
<evidence type="ECO:0000256" key="3">
    <source>
        <dbReference type="ARBA" id="ARBA00023274"/>
    </source>
</evidence>
<dbReference type="Pfam" id="PF01084">
    <property type="entry name" value="Ribosomal_S18"/>
    <property type="match status" value="1"/>
</dbReference>
<dbReference type="EMBL" id="CP036280">
    <property type="protein sequence ID" value="QDU71677.1"/>
    <property type="molecule type" value="Genomic_DNA"/>
</dbReference>
<keyword evidence="3 4" id="KW-0687">Ribonucleoprotein</keyword>
<proteinExistence type="inferred from homology"/>
<gene>
    <name evidence="4 6" type="primary">rpsR</name>
    <name evidence="6" type="ORF">Pan265_15290</name>
</gene>
<sequence length="80" mass="9152">MADFRSFTPGTRVQITTTSSNGKLYIDYKRSEDLRRFLTPNGKIQSRKKTGLNAREQRLLAQAIKRARFMALLPFTSATL</sequence>
<keyword evidence="4" id="KW-0699">rRNA-binding</keyword>
<dbReference type="HAMAP" id="MF_00270">
    <property type="entry name" value="Ribosomal_bS18"/>
    <property type="match status" value="1"/>
</dbReference>
<keyword evidence="4" id="KW-0694">RNA-binding</keyword>
<dbReference type="SUPFAM" id="SSF46911">
    <property type="entry name" value="Ribosomal protein S18"/>
    <property type="match status" value="1"/>
</dbReference>
<organism evidence="6 7">
    <name type="scientific">Mucisphaera calidilacus</name>
    <dbReference type="NCBI Taxonomy" id="2527982"/>
    <lineage>
        <taxon>Bacteria</taxon>
        <taxon>Pseudomonadati</taxon>
        <taxon>Planctomycetota</taxon>
        <taxon>Phycisphaerae</taxon>
        <taxon>Phycisphaerales</taxon>
        <taxon>Phycisphaeraceae</taxon>
        <taxon>Mucisphaera</taxon>
    </lineage>
</organism>
<evidence type="ECO:0000313" key="7">
    <source>
        <dbReference type="Proteomes" id="UP000320386"/>
    </source>
</evidence>
<evidence type="ECO:0000256" key="4">
    <source>
        <dbReference type="HAMAP-Rule" id="MF_00270"/>
    </source>
</evidence>
<evidence type="ECO:0000256" key="5">
    <source>
        <dbReference type="RuleBase" id="RU003910"/>
    </source>
</evidence>
<dbReference type="GO" id="GO:0003735">
    <property type="term" value="F:structural constituent of ribosome"/>
    <property type="evidence" value="ECO:0007669"/>
    <property type="project" value="InterPro"/>
</dbReference>
<accession>A0A518BXH3</accession>
<evidence type="ECO:0000313" key="6">
    <source>
        <dbReference type="EMBL" id="QDU71677.1"/>
    </source>
</evidence>
<dbReference type="PANTHER" id="PTHR13479:SF40">
    <property type="entry name" value="SMALL RIBOSOMAL SUBUNIT PROTEIN BS18M"/>
    <property type="match status" value="1"/>
</dbReference>
<evidence type="ECO:0000256" key="1">
    <source>
        <dbReference type="ARBA" id="ARBA00005589"/>
    </source>
</evidence>
<evidence type="ECO:0000256" key="2">
    <source>
        <dbReference type="ARBA" id="ARBA00022980"/>
    </source>
</evidence>
<protein>
    <recommendedName>
        <fullName evidence="4">Small ribosomal subunit protein bS18</fullName>
    </recommendedName>
</protein>
<keyword evidence="2 4" id="KW-0689">Ribosomal protein</keyword>
<dbReference type="GO" id="GO:0006412">
    <property type="term" value="P:translation"/>
    <property type="evidence" value="ECO:0007669"/>
    <property type="project" value="UniProtKB-UniRule"/>
</dbReference>
<keyword evidence="7" id="KW-1185">Reference proteome</keyword>
<dbReference type="InterPro" id="IPR001648">
    <property type="entry name" value="Ribosomal_bS18"/>
</dbReference>
<dbReference type="NCBIfam" id="TIGR00165">
    <property type="entry name" value="S18"/>
    <property type="match status" value="1"/>
</dbReference>
<comment type="function">
    <text evidence="4">Binds as a heterodimer with protein bS6 to the central domain of the 16S rRNA, where it helps stabilize the platform of the 30S subunit.</text>
</comment>
<comment type="similarity">
    <text evidence="1 4 5">Belongs to the bacterial ribosomal protein bS18 family.</text>
</comment>
<dbReference type="PANTHER" id="PTHR13479">
    <property type="entry name" value="30S RIBOSOMAL PROTEIN S18"/>
    <property type="match status" value="1"/>
</dbReference>
<dbReference type="Gene3D" id="4.10.640.10">
    <property type="entry name" value="Ribosomal protein S18"/>
    <property type="match status" value="1"/>
</dbReference>
<dbReference type="InterPro" id="IPR036870">
    <property type="entry name" value="Ribosomal_bS18_sf"/>
</dbReference>
<dbReference type="AlphaFoldDB" id="A0A518BXH3"/>
<dbReference type="GO" id="GO:0022627">
    <property type="term" value="C:cytosolic small ribosomal subunit"/>
    <property type="evidence" value="ECO:0007669"/>
    <property type="project" value="TreeGrafter"/>
</dbReference>
<dbReference type="OrthoDB" id="9812008at2"/>
<comment type="subunit">
    <text evidence="4">Part of the 30S ribosomal subunit. Forms a tight heterodimer with protein bS6.</text>
</comment>
<dbReference type="RefSeq" id="WP_145445850.1">
    <property type="nucleotide sequence ID" value="NZ_CP036280.1"/>
</dbReference>
<dbReference type="Proteomes" id="UP000320386">
    <property type="component" value="Chromosome"/>
</dbReference>
<dbReference type="GO" id="GO:0070181">
    <property type="term" value="F:small ribosomal subunit rRNA binding"/>
    <property type="evidence" value="ECO:0007669"/>
    <property type="project" value="TreeGrafter"/>
</dbReference>
<reference evidence="6 7" key="1">
    <citation type="submission" date="2019-02" db="EMBL/GenBank/DDBJ databases">
        <title>Deep-cultivation of Planctomycetes and their phenomic and genomic characterization uncovers novel biology.</title>
        <authorList>
            <person name="Wiegand S."/>
            <person name="Jogler M."/>
            <person name="Boedeker C."/>
            <person name="Pinto D."/>
            <person name="Vollmers J."/>
            <person name="Rivas-Marin E."/>
            <person name="Kohn T."/>
            <person name="Peeters S.H."/>
            <person name="Heuer A."/>
            <person name="Rast P."/>
            <person name="Oberbeckmann S."/>
            <person name="Bunk B."/>
            <person name="Jeske O."/>
            <person name="Meyerdierks A."/>
            <person name="Storesund J.E."/>
            <person name="Kallscheuer N."/>
            <person name="Luecker S."/>
            <person name="Lage O.M."/>
            <person name="Pohl T."/>
            <person name="Merkel B.J."/>
            <person name="Hornburger P."/>
            <person name="Mueller R.-W."/>
            <person name="Bruemmer F."/>
            <person name="Labrenz M."/>
            <person name="Spormann A.M."/>
            <person name="Op den Camp H."/>
            <person name="Overmann J."/>
            <person name="Amann R."/>
            <person name="Jetten M.S.M."/>
            <person name="Mascher T."/>
            <person name="Medema M.H."/>
            <person name="Devos D.P."/>
            <person name="Kaster A.-K."/>
            <person name="Ovreas L."/>
            <person name="Rohde M."/>
            <person name="Galperin M.Y."/>
            <person name="Jogler C."/>
        </authorList>
    </citation>
    <scope>NUCLEOTIDE SEQUENCE [LARGE SCALE GENOMIC DNA]</scope>
    <source>
        <strain evidence="6 7">Pan265</strain>
    </source>
</reference>
<dbReference type="PRINTS" id="PR00974">
    <property type="entry name" value="RIBOSOMALS18"/>
</dbReference>